<dbReference type="InterPro" id="IPR004364">
    <property type="entry name" value="Aa-tRNA-synt_II"/>
</dbReference>
<evidence type="ECO:0000256" key="7">
    <source>
        <dbReference type="ARBA" id="ARBA00022840"/>
    </source>
</evidence>
<comment type="subcellular location">
    <subcellularLocation>
        <location evidence="1">Cytoplasm</location>
    </subcellularLocation>
</comment>
<dbReference type="Pfam" id="PF09924">
    <property type="entry name" value="LPG_synthase_C"/>
    <property type="match status" value="1"/>
</dbReference>
<dbReference type="EC" id="6.1.1.12" evidence="3"/>
<dbReference type="GO" id="GO:0017101">
    <property type="term" value="C:aminoacyl-tRNA synthetase multienzyme complex"/>
    <property type="evidence" value="ECO:0007669"/>
    <property type="project" value="TreeGrafter"/>
</dbReference>
<feature type="region of interest" description="Disordered" evidence="12">
    <location>
        <begin position="1"/>
        <end position="189"/>
    </location>
</feature>
<dbReference type="GO" id="GO:0005524">
    <property type="term" value="F:ATP binding"/>
    <property type="evidence" value="ECO:0007669"/>
    <property type="project" value="UniProtKB-KW"/>
</dbReference>
<dbReference type="GO" id="GO:0003723">
    <property type="term" value="F:RNA binding"/>
    <property type="evidence" value="ECO:0007669"/>
    <property type="project" value="TreeGrafter"/>
</dbReference>
<proteinExistence type="inferred from homology"/>
<dbReference type="Gene3D" id="2.40.50.140">
    <property type="entry name" value="Nucleic acid-binding proteins"/>
    <property type="match status" value="1"/>
</dbReference>
<dbReference type="GO" id="GO:0006422">
    <property type="term" value="P:aspartyl-tRNA aminoacylation"/>
    <property type="evidence" value="ECO:0007669"/>
    <property type="project" value="InterPro"/>
</dbReference>
<dbReference type="GO" id="GO:0005829">
    <property type="term" value="C:cytosol"/>
    <property type="evidence" value="ECO:0007669"/>
    <property type="project" value="TreeGrafter"/>
</dbReference>
<gene>
    <name evidence="14" type="ORF">E6O75_ATG09890</name>
</gene>
<comment type="catalytic activity">
    <reaction evidence="11">
        <text>tRNA(Asp) + L-aspartate + ATP = L-aspartyl-tRNA(Asp) + AMP + diphosphate</text>
        <dbReference type="Rhea" id="RHEA:19649"/>
        <dbReference type="Rhea" id="RHEA-COMP:9660"/>
        <dbReference type="Rhea" id="RHEA-COMP:9678"/>
        <dbReference type="ChEBI" id="CHEBI:29991"/>
        <dbReference type="ChEBI" id="CHEBI:30616"/>
        <dbReference type="ChEBI" id="CHEBI:33019"/>
        <dbReference type="ChEBI" id="CHEBI:78442"/>
        <dbReference type="ChEBI" id="CHEBI:78516"/>
        <dbReference type="ChEBI" id="CHEBI:456215"/>
        <dbReference type="EC" id="6.1.1.12"/>
    </reaction>
</comment>
<keyword evidence="7" id="KW-0067">ATP-binding</keyword>
<dbReference type="NCBIfam" id="NF003483">
    <property type="entry name" value="PRK05159.1"/>
    <property type="match status" value="1"/>
</dbReference>
<evidence type="ECO:0000256" key="1">
    <source>
        <dbReference type="ARBA" id="ARBA00004496"/>
    </source>
</evidence>
<dbReference type="PRINTS" id="PR01042">
    <property type="entry name" value="TRNASYNTHASP"/>
</dbReference>
<dbReference type="FunFam" id="3.30.930.10:FF:000013">
    <property type="entry name" value="Aspartate--tRNA ligase, cytoplasmic"/>
    <property type="match status" value="1"/>
</dbReference>
<dbReference type="GO" id="GO:0004815">
    <property type="term" value="F:aspartate-tRNA ligase activity"/>
    <property type="evidence" value="ECO:0007669"/>
    <property type="project" value="UniProtKB-EC"/>
</dbReference>
<evidence type="ECO:0000313" key="14">
    <source>
        <dbReference type="EMBL" id="TID17124.1"/>
    </source>
</evidence>
<evidence type="ECO:0000256" key="6">
    <source>
        <dbReference type="ARBA" id="ARBA00022741"/>
    </source>
</evidence>
<protein>
    <recommendedName>
        <fullName evidence="3">aspartate--tRNA ligase</fullName>
        <ecNumber evidence="3">6.1.1.12</ecNumber>
    </recommendedName>
    <alternativeName>
        <fullName evidence="10">Aspartyl-tRNA synthetase</fullName>
    </alternativeName>
</protein>
<dbReference type="InterPro" id="IPR004523">
    <property type="entry name" value="Asp-tRNA_synthase_2"/>
</dbReference>
<dbReference type="InterPro" id="IPR024320">
    <property type="entry name" value="LPG_synthase_C"/>
</dbReference>
<evidence type="ECO:0000259" key="13">
    <source>
        <dbReference type="PROSITE" id="PS50862"/>
    </source>
</evidence>
<dbReference type="InterPro" id="IPR004365">
    <property type="entry name" value="NA-bd_OB_tRNA"/>
</dbReference>
<dbReference type="SUPFAM" id="SSF50249">
    <property type="entry name" value="Nucleic acid-binding proteins"/>
    <property type="match status" value="1"/>
</dbReference>
<evidence type="ECO:0000256" key="4">
    <source>
        <dbReference type="ARBA" id="ARBA00022490"/>
    </source>
</evidence>
<dbReference type="InterPro" id="IPR002312">
    <property type="entry name" value="Asp/Asn-tRNA-synth_IIb"/>
</dbReference>
<keyword evidence="8" id="KW-0648">Protein biosynthesis</keyword>
<keyword evidence="6" id="KW-0547">Nucleotide-binding</keyword>
<reference evidence="14 15" key="1">
    <citation type="submission" date="2019-04" db="EMBL/GenBank/DDBJ databases">
        <title>High contiguity whole genome sequence and gene annotation resource for two Venturia nashicola isolates.</title>
        <authorList>
            <person name="Prokchorchik M."/>
            <person name="Won K."/>
            <person name="Lee Y."/>
            <person name="Choi E.D."/>
            <person name="Segonzac C."/>
            <person name="Sohn K.H."/>
        </authorList>
    </citation>
    <scope>NUCLEOTIDE SEQUENCE [LARGE SCALE GENOMIC DNA]</scope>
    <source>
        <strain evidence="14 15">PRI2</strain>
    </source>
</reference>
<dbReference type="Proteomes" id="UP000298493">
    <property type="component" value="Unassembled WGS sequence"/>
</dbReference>
<evidence type="ECO:0000256" key="2">
    <source>
        <dbReference type="ARBA" id="ARBA00005312"/>
    </source>
</evidence>
<feature type="compositionally biased region" description="Basic and acidic residues" evidence="12">
    <location>
        <begin position="120"/>
        <end position="130"/>
    </location>
</feature>
<evidence type="ECO:0000256" key="5">
    <source>
        <dbReference type="ARBA" id="ARBA00022598"/>
    </source>
</evidence>
<keyword evidence="15" id="KW-1185">Reference proteome</keyword>
<evidence type="ECO:0000256" key="12">
    <source>
        <dbReference type="SAM" id="MobiDB-lite"/>
    </source>
</evidence>
<dbReference type="Pfam" id="PF00152">
    <property type="entry name" value="tRNA-synt_2"/>
    <property type="match status" value="1"/>
</dbReference>
<dbReference type="HAMAP" id="MF_02075">
    <property type="entry name" value="Asp_tRNA_synth_type2"/>
    <property type="match status" value="1"/>
</dbReference>
<dbReference type="Pfam" id="PF01336">
    <property type="entry name" value="tRNA_anti-codon"/>
    <property type="match status" value="1"/>
</dbReference>
<dbReference type="STRING" id="86259.A0A4Z1NS05"/>
<dbReference type="AlphaFoldDB" id="A0A4Z1NS05"/>
<evidence type="ECO:0000256" key="9">
    <source>
        <dbReference type="ARBA" id="ARBA00023146"/>
    </source>
</evidence>
<sequence length="1033" mass="116273">MSSLKKALSKLKPGGSNHSNHSSPSPSNLPSDSESGIISPPNGSTTIIDPKNGSHPSPRASATFPSNNPRASTTSDRDPRSSATFDRSSSPRASGIFHRASLRQKNGTSGTSVAHSPVRAIKEKLGLKDDSSDDSDIPMNREGERMSKNQQRKAEKQAEKEQHRREVEQREEAAAQRRLDMEKRAKEEDTPEMRALYGELPINHYAGEWKHEDRYDLRQLSAKDIGKSIKFRCRIHNIRKMSAKLVFFELRQQTATIQGVLQEHRPVSAYFVYWAEHIDVESVVLVEGIVQEVKAKQGQVISTSIHDCEISIHALHVEARVSEPVPVTVHEMSITKAEAEKEGEHRQRVGERVRQANRILDLRTPASQGIFRVQAGICNLFRGYLDSQGFIEIHTPKLQGGATESGASVFKVDYFGRPAFLAQSPQLAKQQCISADFRRVYEVGAVFRAENSNTHRHMTEYTGLDLEMAIDEHYHEVLTMLDRTFKHIFAGVYERYRDEIEHVKRQFPHEDLVWIEETPRLPFAEGIRLLNESGWKDEHGNSLPEDEDLDTRSEIELGRLVREKYKTDYYILDKFPVTARPFYAMPDPNNPKVTNSFDIFLRGQEILSGGQRIHDAPTLLENLKKNNVDPASMTEYIEGFEWGAPPHGGGGIGLERMLMLLLKLGDIRAGTLFPRDPKSLPAKPVIKQLRHPDASTMHPPWEGKDRVTASMDFQPIEQLIANYGDATNTSWLEPRTQIWRDEFTGAAVGYVPQDGYAITIGDPLCHTSQYAKTMAGYLRFIKKETNLKPLWLLVGSDAEDVLAEKFNWRTFSVVAEQRLDPSNNPANKDPDVQRKIRHAEKEGVKIIDIPFGQDVPQELRSKIDARVEDWLKGRKGKQVHLTNIRPWQDIEHRQYSYAIDKEGTICALTILAQLSPEHGWQVKYSLDFPGAPSGSIESIVIHALKRVAADGCTNVTFGGGASSKFTTGHNLKGAKVKVLSKAYHAIASELKLTQKTEFREKLGAQDDPSYICYPPHGMGPMGVKAVLNFFEDE</sequence>
<comment type="caution">
    <text evidence="14">The sequence shown here is derived from an EMBL/GenBank/DDBJ whole genome shotgun (WGS) entry which is preliminary data.</text>
</comment>
<dbReference type="PROSITE" id="PS50862">
    <property type="entry name" value="AA_TRNA_LIGASE_II"/>
    <property type="match status" value="1"/>
</dbReference>
<dbReference type="InterPro" id="IPR045864">
    <property type="entry name" value="aa-tRNA-synth_II/BPL/LPL"/>
</dbReference>
<evidence type="ECO:0000313" key="15">
    <source>
        <dbReference type="Proteomes" id="UP000298493"/>
    </source>
</evidence>
<organism evidence="14 15">
    <name type="scientific">Venturia nashicola</name>
    <dbReference type="NCBI Taxonomy" id="86259"/>
    <lineage>
        <taxon>Eukaryota</taxon>
        <taxon>Fungi</taxon>
        <taxon>Dikarya</taxon>
        <taxon>Ascomycota</taxon>
        <taxon>Pezizomycotina</taxon>
        <taxon>Dothideomycetes</taxon>
        <taxon>Pleosporomycetidae</taxon>
        <taxon>Venturiales</taxon>
        <taxon>Venturiaceae</taxon>
        <taxon>Venturia</taxon>
    </lineage>
</organism>
<keyword evidence="4" id="KW-0963">Cytoplasm</keyword>
<evidence type="ECO:0000256" key="8">
    <source>
        <dbReference type="ARBA" id="ARBA00022917"/>
    </source>
</evidence>
<accession>A0A4Z1NS05</accession>
<dbReference type="EMBL" id="SNSC02000017">
    <property type="protein sequence ID" value="TID17124.1"/>
    <property type="molecule type" value="Genomic_DNA"/>
</dbReference>
<dbReference type="PANTHER" id="PTHR43450">
    <property type="entry name" value="ASPARTYL-TRNA SYNTHETASE"/>
    <property type="match status" value="1"/>
</dbReference>
<comment type="similarity">
    <text evidence="2">Belongs to the class-II aminoacyl-tRNA synthetase family. Type 2 subfamily.</text>
</comment>
<dbReference type="InterPro" id="IPR006195">
    <property type="entry name" value="aa-tRNA-synth_II"/>
</dbReference>
<evidence type="ECO:0000256" key="11">
    <source>
        <dbReference type="ARBA" id="ARBA00047904"/>
    </source>
</evidence>
<feature type="compositionally biased region" description="Polar residues" evidence="12">
    <location>
        <begin position="103"/>
        <end position="114"/>
    </location>
</feature>
<dbReference type="NCBIfam" id="TIGR00458">
    <property type="entry name" value="aspS_nondisc"/>
    <property type="match status" value="1"/>
</dbReference>
<dbReference type="PANTHER" id="PTHR43450:SF2">
    <property type="entry name" value="ASPARTATE--TRNA LIGASE"/>
    <property type="match status" value="1"/>
</dbReference>
<feature type="compositionally biased region" description="Polar residues" evidence="12">
    <location>
        <begin position="63"/>
        <end position="74"/>
    </location>
</feature>
<dbReference type="CDD" id="cd00776">
    <property type="entry name" value="AsxRS_core"/>
    <property type="match status" value="1"/>
</dbReference>
<name>A0A4Z1NS05_9PEZI</name>
<keyword evidence="5 14" id="KW-0436">Ligase</keyword>
<feature type="domain" description="Aminoacyl-transfer RNA synthetases class-II family profile" evidence="13">
    <location>
        <begin position="371"/>
        <end position="674"/>
    </location>
</feature>
<dbReference type="OrthoDB" id="372395at2759"/>
<evidence type="ECO:0000256" key="10">
    <source>
        <dbReference type="ARBA" id="ARBA00033155"/>
    </source>
</evidence>
<feature type="compositionally biased region" description="Basic and acidic residues" evidence="12">
    <location>
        <begin position="139"/>
        <end position="189"/>
    </location>
</feature>
<dbReference type="SUPFAM" id="SSF55681">
    <property type="entry name" value="Class II aaRS and biotin synthetases"/>
    <property type="match status" value="1"/>
</dbReference>
<feature type="compositionally biased region" description="Low complexity" evidence="12">
    <location>
        <begin position="1"/>
        <end position="36"/>
    </location>
</feature>
<keyword evidence="9" id="KW-0030">Aminoacyl-tRNA synthetase</keyword>
<dbReference type="InterPro" id="IPR012340">
    <property type="entry name" value="NA-bd_OB-fold"/>
</dbReference>
<evidence type="ECO:0000256" key="3">
    <source>
        <dbReference type="ARBA" id="ARBA00012841"/>
    </source>
</evidence>
<feature type="compositionally biased region" description="Polar residues" evidence="12">
    <location>
        <begin position="81"/>
        <end position="92"/>
    </location>
</feature>
<dbReference type="CDD" id="cd04320">
    <property type="entry name" value="AspRS_cyto_N"/>
    <property type="match status" value="1"/>
</dbReference>
<dbReference type="Gene3D" id="3.30.930.10">
    <property type="entry name" value="Bira Bifunctional Protein, Domain 2"/>
    <property type="match status" value="1"/>
</dbReference>